<sequence length="654" mass="70501">MPRIGVFVCECGPNIKDAIDIPELVRFAGQIEHVVHVERVPLVCAPEGRDRIPTLIRDHDISHAVFAACSPGEHEKTFRRILEAAGRNPFMMQTVNIREQCAWVIHDRDQATAKAKRLLRGALYRLRHHRPIPIREIDCCPDVLVVGAGVAGIAAARTLSQNDRQVFLVERSPCIGGMAALYEDLFPDANCAACLLEPDLDEVLHDDRITVLTSSEVLAVRGRPGNFKATIKQAALRVHPERCIGCAACLEVCPVQVPNEFNVGIDTRKAIYIPYPGALPHIATIDPVNCLRYRDESCSACQAACPFEAIDYEAADTVREVTAGMVVLATGFQGFDAARSQGYGYGKRDNVITAFAFERLVNTAGPTEGKILMADGREPDSVAFIHCVGSRTGEFNPYCSGICCMTAFKQALQVRNQLPTAAIHHFYADLCLPGKNAQRLFDKTAAVDGIEFHRLDRPDGIQIRAEGDRISIAPTRAKGSDRHVEVQMVVLATAMEPRADAAQTAQIFDVALDEDGFFGSAHSVTDPVAATREGIYLAGCCQGPADIPSSVAQGQAAAGRILQKLVPGGKITLEPIIAVVDPERCSGCRTCAALCPFGALDMDTEGACMAVDEACCRGCGICVAACPSGAIELRHYSREALNGELVGLLKSNGI</sequence>
<evidence type="ECO:0000256" key="3">
    <source>
        <dbReference type="ARBA" id="ARBA00022485"/>
    </source>
</evidence>
<dbReference type="Pfam" id="PF12838">
    <property type="entry name" value="Fer4_7"/>
    <property type="match status" value="2"/>
</dbReference>
<dbReference type="KEGG" id="dwd:DSCW_36770"/>
<dbReference type="Pfam" id="PF12831">
    <property type="entry name" value="FAD_oxidored"/>
    <property type="match status" value="1"/>
</dbReference>
<evidence type="ECO:0000256" key="2">
    <source>
        <dbReference type="ARBA" id="ARBA00006561"/>
    </source>
</evidence>
<evidence type="ECO:0000256" key="4">
    <source>
        <dbReference type="ARBA" id="ARBA00022723"/>
    </source>
</evidence>
<evidence type="ECO:0000259" key="9">
    <source>
        <dbReference type="PROSITE" id="PS51379"/>
    </source>
</evidence>
<dbReference type="SUPFAM" id="SSF54862">
    <property type="entry name" value="4Fe-4S ferredoxins"/>
    <property type="match status" value="1"/>
</dbReference>
<dbReference type="Proteomes" id="UP000427769">
    <property type="component" value="Chromosome"/>
</dbReference>
<keyword evidence="5" id="KW-0274">FAD</keyword>
<dbReference type="EMBL" id="AP021875">
    <property type="protein sequence ID" value="BBO76260.1"/>
    <property type="molecule type" value="Genomic_DNA"/>
</dbReference>
<dbReference type="PANTHER" id="PTHR43498:SF1">
    <property type="entry name" value="COB--COM HETERODISULFIDE REDUCTASE IRON-SULFUR SUBUNIT A"/>
    <property type="match status" value="1"/>
</dbReference>
<dbReference type="AlphaFoldDB" id="A0A5K7Z694"/>
<feature type="domain" description="4Fe-4S ferredoxin-type" evidence="9">
    <location>
        <begin position="234"/>
        <end position="264"/>
    </location>
</feature>
<keyword evidence="11" id="KW-1185">Reference proteome</keyword>
<dbReference type="InterPro" id="IPR017896">
    <property type="entry name" value="4Fe4S_Fe-S-bd"/>
</dbReference>
<dbReference type="Gene3D" id="3.30.70.20">
    <property type="match status" value="2"/>
</dbReference>
<feature type="domain" description="4Fe-4S ferredoxin-type" evidence="9">
    <location>
        <begin position="576"/>
        <end position="605"/>
    </location>
</feature>
<keyword evidence="3" id="KW-0004">4Fe-4S</keyword>
<dbReference type="SUPFAM" id="SSF51905">
    <property type="entry name" value="FAD/NAD(P)-binding domain"/>
    <property type="match status" value="1"/>
</dbReference>
<keyword evidence="6" id="KW-0560">Oxidoreductase</keyword>
<dbReference type="PROSITE" id="PS51379">
    <property type="entry name" value="4FE4S_FER_2"/>
    <property type="match status" value="4"/>
</dbReference>
<reference evidence="10 11" key="1">
    <citation type="submission" date="2019-11" db="EMBL/GenBank/DDBJ databases">
        <title>Comparative genomics of hydrocarbon-degrading Desulfosarcina strains.</title>
        <authorList>
            <person name="Watanabe M."/>
            <person name="Kojima H."/>
            <person name="Fukui M."/>
        </authorList>
    </citation>
    <scope>NUCLEOTIDE SEQUENCE [LARGE SCALE GENOMIC DNA]</scope>
    <source>
        <strain evidence="10 11">PP31</strain>
    </source>
</reference>
<evidence type="ECO:0000313" key="10">
    <source>
        <dbReference type="EMBL" id="BBO76260.1"/>
    </source>
</evidence>
<evidence type="ECO:0000313" key="11">
    <source>
        <dbReference type="Proteomes" id="UP000427769"/>
    </source>
</evidence>
<name>A0A5K7Z694_9BACT</name>
<dbReference type="Gene3D" id="3.40.50.720">
    <property type="entry name" value="NAD(P)-binding Rossmann-like Domain"/>
    <property type="match status" value="1"/>
</dbReference>
<evidence type="ECO:0000256" key="5">
    <source>
        <dbReference type="ARBA" id="ARBA00022827"/>
    </source>
</evidence>
<dbReference type="InterPro" id="IPR017900">
    <property type="entry name" value="4Fe4S_Fe_S_CS"/>
</dbReference>
<evidence type="ECO:0000256" key="7">
    <source>
        <dbReference type="ARBA" id="ARBA00023004"/>
    </source>
</evidence>
<keyword evidence="4" id="KW-0479">Metal-binding</keyword>
<dbReference type="InterPro" id="IPR036188">
    <property type="entry name" value="FAD/NAD-bd_sf"/>
</dbReference>
<comment type="cofactor">
    <cofactor evidence="1">
        <name>FAD</name>
        <dbReference type="ChEBI" id="CHEBI:57692"/>
    </cofactor>
</comment>
<dbReference type="InterPro" id="IPR039650">
    <property type="entry name" value="HdrA-like"/>
</dbReference>
<dbReference type="PANTHER" id="PTHR43498">
    <property type="entry name" value="FERREDOXIN:COB-COM HETERODISULFIDE REDUCTASE SUBUNIT A"/>
    <property type="match status" value="1"/>
</dbReference>
<organism evidence="10 11">
    <name type="scientific">Desulfosarcina widdelii</name>
    <dbReference type="NCBI Taxonomy" id="947919"/>
    <lineage>
        <taxon>Bacteria</taxon>
        <taxon>Pseudomonadati</taxon>
        <taxon>Thermodesulfobacteriota</taxon>
        <taxon>Desulfobacteria</taxon>
        <taxon>Desulfobacterales</taxon>
        <taxon>Desulfosarcinaceae</taxon>
        <taxon>Desulfosarcina</taxon>
    </lineage>
</organism>
<feature type="domain" description="4Fe-4S ferredoxin-type" evidence="9">
    <location>
        <begin position="607"/>
        <end position="636"/>
    </location>
</feature>
<dbReference type="PROSITE" id="PS00198">
    <property type="entry name" value="4FE4S_FER_1"/>
    <property type="match status" value="3"/>
</dbReference>
<evidence type="ECO:0000256" key="6">
    <source>
        <dbReference type="ARBA" id="ARBA00023002"/>
    </source>
</evidence>
<dbReference type="GO" id="GO:0046872">
    <property type="term" value="F:metal ion binding"/>
    <property type="evidence" value="ECO:0007669"/>
    <property type="project" value="UniProtKB-KW"/>
</dbReference>
<accession>A0A5K7Z694</accession>
<comment type="similarity">
    <text evidence="2">Belongs to the HdrA family.</text>
</comment>
<feature type="domain" description="4Fe-4S ferredoxin-type" evidence="9">
    <location>
        <begin position="281"/>
        <end position="315"/>
    </location>
</feature>
<protein>
    <submittedName>
        <fullName evidence="10">CoB--CoM heterodisulfide reductase iron-sulfur subunit A</fullName>
    </submittedName>
</protein>
<proteinExistence type="inferred from homology"/>
<gene>
    <name evidence="10" type="primary">hdrA</name>
    <name evidence="10" type="ORF">DSCW_36770</name>
</gene>
<evidence type="ECO:0000256" key="8">
    <source>
        <dbReference type="ARBA" id="ARBA00023014"/>
    </source>
</evidence>
<keyword evidence="8" id="KW-0411">Iron-sulfur</keyword>
<dbReference type="GO" id="GO:0051539">
    <property type="term" value="F:4 iron, 4 sulfur cluster binding"/>
    <property type="evidence" value="ECO:0007669"/>
    <property type="project" value="UniProtKB-KW"/>
</dbReference>
<dbReference type="GO" id="GO:0016491">
    <property type="term" value="F:oxidoreductase activity"/>
    <property type="evidence" value="ECO:0007669"/>
    <property type="project" value="UniProtKB-KW"/>
</dbReference>
<keyword evidence="7" id="KW-0408">Iron</keyword>
<evidence type="ECO:0000256" key="1">
    <source>
        <dbReference type="ARBA" id="ARBA00001974"/>
    </source>
</evidence>
<keyword evidence="5" id="KW-0285">Flavoprotein</keyword>